<reference evidence="2" key="3">
    <citation type="journal article" date="2000" name="Genome Res.">
        <title>RIKEN integrated sequence analysis (RISA) system--384-format sequencing pipeline with 384 multicapillary sequencer.</title>
        <authorList>
            <person name="Shibata K."/>
            <person name="Itoh M."/>
            <person name="Aizawa K."/>
            <person name="Nagaoka S."/>
            <person name="Sasaki N."/>
            <person name="Carninci P."/>
            <person name="Konno H."/>
            <person name="Akiyama J."/>
            <person name="Nishi K."/>
            <person name="Kitsunai T."/>
            <person name="Tashiro H."/>
            <person name="Itoh M."/>
            <person name="Sumi N."/>
            <person name="Ishii Y."/>
            <person name="Nakamura S."/>
            <person name="Hazama M."/>
            <person name="Nishine T."/>
            <person name="Harada A."/>
            <person name="Yamamoto R."/>
            <person name="Matsumoto H."/>
            <person name="Sakaguchi S."/>
            <person name="Ikegami T."/>
            <person name="Kashiwagi K."/>
            <person name="Fujiwake S."/>
            <person name="Inoue K."/>
            <person name="Togawa Y."/>
            <person name="Izawa M."/>
            <person name="Ohara E."/>
            <person name="Watahiki M."/>
            <person name="Yoneda Y."/>
            <person name="Ishikawa T."/>
            <person name="Ozawa K."/>
            <person name="Tanaka T."/>
            <person name="Matsuura S."/>
            <person name="Kawai J."/>
            <person name="Okazaki Y."/>
            <person name="Muramatsu M."/>
            <person name="Inoue Y."/>
            <person name="Kira A."/>
            <person name="Hayashizaki Y."/>
        </authorList>
    </citation>
    <scope>NUCLEOTIDE SEQUENCE</scope>
    <source>
        <strain evidence="2">C57BL/6J</strain>
        <tissue evidence="2">Hippocampus</tissue>
    </source>
</reference>
<reference evidence="2" key="1">
    <citation type="journal article" date="1999" name="Methods Enzymol.">
        <title>High-efficiency full-length cDNA cloning.</title>
        <authorList>
            <person name="Carninci P."/>
            <person name="Hayashizaki Y."/>
        </authorList>
    </citation>
    <scope>NUCLEOTIDE SEQUENCE</scope>
    <source>
        <strain evidence="2">C57BL/6J</strain>
        <tissue evidence="2">Hippocampus</tissue>
    </source>
</reference>
<reference evidence="2" key="4">
    <citation type="journal article" date="2001" name="Nature">
        <title>Functional annotation of a full-length mouse cDNA collection.</title>
        <authorList>
            <consortium name="The RIKEN Genome Exploration Research Group Phase II Team and the FANTOM Consortium"/>
        </authorList>
    </citation>
    <scope>NUCLEOTIDE SEQUENCE</scope>
    <source>
        <strain evidence="2">C57BL/6J</strain>
        <tissue evidence="2">Hippocampus</tissue>
    </source>
</reference>
<feature type="compositionally biased region" description="Basic residues" evidence="1">
    <location>
        <begin position="24"/>
        <end position="33"/>
    </location>
</feature>
<reference evidence="2" key="7">
    <citation type="journal article" date="2005" name="Science">
        <title>The Transcriptional Landscape of the Mammalian Genome.</title>
        <authorList>
            <consortium name="The FANTOM Consortium"/>
            <consortium name="Riken Genome Exploration Research Group and Genome Science Group (Genome Network Project Core Group)"/>
        </authorList>
    </citation>
    <scope>NUCLEOTIDE SEQUENCE</scope>
    <source>
        <strain evidence="2">C57BL/6J</strain>
        <tissue evidence="2">Hippocampus</tissue>
    </source>
</reference>
<dbReference type="AlphaFoldDB" id="Q8C423"/>
<feature type="compositionally biased region" description="Polar residues" evidence="1">
    <location>
        <begin position="79"/>
        <end position="88"/>
    </location>
</feature>
<dbReference type="MGI" id="MGI:108554">
    <property type="gene designation" value="Dab1"/>
</dbReference>
<proteinExistence type="evidence at transcript level"/>
<sequence>MVGASRMAWESAVQQALLGSHLTSSHRKTHSRPVKPPEEGTTWFLATNGRYLWQHKTKNKQNKTQQPTKVLKKKKPEQTETNINHQSSQRLTNKYLELSQLGLRRPWI</sequence>
<feature type="region of interest" description="Disordered" evidence="1">
    <location>
        <begin position="58"/>
        <end position="88"/>
    </location>
</feature>
<reference evidence="2" key="6">
    <citation type="submission" date="2002-04" db="EMBL/GenBank/DDBJ databases">
        <authorList>
            <person name="Adachi J."/>
            <person name="Aizawa K."/>
            <person name="Akimura T."/>
            <person name="Arakawa T."/>
            <person name="Bono H."/>
            <person name="Carninci P."/>
            <person name="Fukuda S."/>
            <person name="Furuno M."/>
            <person name="Hanagaki T."/>
            <person name="Hara A."/>
            <person name="Hashizume W."/>
            <person name="Hayashida K."/>
            <person name="Hayatsu N."/>
            <person name="Hiramoto K."/>
            <person name="Hiraoka T."/>
            <person name="Hirozane T."/>
            <person name="Hori F."/>
            <person name="Imotani K."/>
            <person name="Ishii Y."/>
            <person name="Itoh M."/>
            <person name="Kagawa I."/>
            <person name="Kasukawa T."/>
            <person name="Katoh H."/>
            <person name="Kawai J."/>
            <person name="Kojima Y."/>
            <person name="Kondo S."/>
            <person name="Konno H."/>
            <person name="Kouda M."/>
            <person name="Koya S."/>
            <person name="Kurihara C."/>
            <person name="Matsuyama T."/>
            <person name="Miyazaki A."/>
            <person name="Murata M."/>
            <person name="Nakamura M."/>
            <person name="Nishi K."/>
            <person name="Nomura K."/>
            <person name="Numazaki R."/>
            <person name="Ohno M."/>
            <person name="Ohsato N."/>
            <person name="Okazaki Y."/>
            <person name="Saito R."/>
            <person name="Saitoh H."/>
            <person name="Sakai C."/>
            <person name="Sakai K."/>
            <person name="Sakazume N."/>
            <person name="Sano H."/>
            <person name="Sasaki D."/>
            <person name="Shibata K."/>
            <person name="Shinagawa A."/>
            <person name="Shiraki T."/>
            <person name="Sogabe Y."/>
            <person name="Tagami M."/>
            <person name="Tagawa A."/>
            <person name="Takahashi F."/>
            <person name="Takaku-Akahira S."/>
            <person name="Takeda Y."/>
            <person name="Tanaka T."/>
            <person name="Tomaru A."/>
            <person name="Toya T."/>
            <person name="Yasunishi A."/>
            <person name="Muramatsu M."/>
            <person name="Hayashizaki Y."/>
        </authorList>
    </citation>
    <scope>NUCLEOTIDE SEQUENCE</scope>
    <source>
        <strain evidence="2">C57BL/6J</strain>
        <tissue evidence="2">Hippocampus</tissue>
    </source>
</reference>
<evidence type="ECO:0000256" key="1">
    <source>
        <dbReference type="SAM" id="MobiDB-lite"/>
    </source>
</evidence>
<reference evidence="2" key="8">
    <citation type="journal article" date="2005" name="Science">
        <title>Antisense Transcription in the Mammalian Transcriptome.</title>
        <authorList>
            <consortium name="RIKEN Genome Exploration Research Group and Genome Science Group (Genome Network Project Core Group) and the FANTOM Consortium"/>
        </authorList>
    </citation>
    <scope>NUCLEOTIDE SEQUENCE</scope>
    <source>
        <strain evidence="2">C57BL/6J</strain>
        <tissue evidence="2">Hippocampus</tissue>
    </source>
</reference>
<dbReference type="AGR" id="MGI:108554"/>
<evidence type="ECO:0000313" key="3">
    <source>
        <dbReference type="MGI" id="MGI:108554"/>
    </source>
</evidence>
<feature type="region of interest" description="Disordered" evidence="1">
    <location>
        <begin position="20"/>
        <end position="41"/>
    </location>
</feature>
<reference evidence="2" key="5">
    <citation type="journal article" date="2002" name="Nature">
        <title>Analysis of the mouse transcriptome based on functional annotation of 60,770 full-length cDNAs.</title>
        <authorList>
            <consortium name="The FANTOM Consortium and the RIKEN Genome Exploration Research Group Phase I and II Team"/>
        </authorList>
    </citation>
    <scope>NUCLEOTIDE SEQUENCE</scope>
    <source>
        <strain evidence="2">C57BL/6J</strain>
        <tissue evidence="2">Hippocampus</tissue>
    </source>
</reference>
<gene>
    <name evidence="3" type="primary">Dab1</name>
</gene>
<dbReference type="EMBL" id="AK083206">
    <property type="protein sequence ID" value="BAC38808.1"/>
    <property type="molecule type" value="mRNA"/>
</dbReference>
<name>Q8C423_MOUSE</name>
<protein>
    <submittedName>
        <fullName evidence="2">Uncharacterized protein</fullName>
    </submittedName>
</protein>
<evidence type="ECO:0000313" key="2">
    <source>
        <dbReference type="EMBL" id="BAC38808.1"/>
    </source>
</evidence>
<organism evidence="2">
    <name type="scientific">Mus musculus</name>
    <name type="common">Mouse</name>
    <dbReference type="NCBI Taxonomy" id="10090"/>
    <lineage>
        <taxon>Eukaryota</taxon>
        <taxon>Metazoa</taxon>
        <taxon>Chordata</taxon>
        <taxon>Craniata</taxon>
        <taxon>Vertebrata</taxon>
        <taxon>Euteleostomi</taxon>
        <taxon>Mammalia</taxon>
        <taxon>Eutheria</taxon>
        <taxon>Euarchontoglires</taxon>
        <taxon>Glires</taxon>
        <taxon>Rodentia</taxon>
        <taxon>Myomorpha</taxon>
        <taxon>Muroidea</taxon>
        <taxon>Muridae</taxon>
        <taxon>Murinae</taxon>
        <taxon>Mus</taxon>
        <taxon>Mus</taxon>
    </lineage>
</organism>
<reference evidence="2" key="2">
    <citation type="journal article" date="2000" name="Genome Res.">
        <title>Normalization and subtraction of cap-trapper-selected cDNAs to prepare full-length cDNA libraries for rapid discovery of new genes.</title>
        <authorList>
            <person name="Carninci P."/>
            <person name="Shibata Y."/>
            <person name="Hayatsu N."/>
            <person name="Sugahara Y."/>
            <person name="Shibata K."/>
            <person name="Itoh M."/>
            <person name="Konno H."/>
            <person name="Okazaki Y."/>
            <person name="Muramatsu M."/>
            <person name="Hayashizaki Y."/>
        </authorList>
    </citation>
    <scope>NUCLEOTIDE SEQUENCE</scope>
    <source>
        <strain evidence="2">C57BL/6J</strain>
        <tissue evidence="2">Hippocampus</tissue>
    </source>
</reference>
<accession>Q8C423</accession>